<organism evidence="1 2">
    <name type="scientific">Candidatus Thiodiazotropha endoloripes</name>
    <dbReference type="NCBI Taxonomy" id="1818881"/>
    <lineage>
        <taxon>Bacteria</taxon>
        <taxon>Pseudomonadati</taxon>
        <taxon>Pseudomonadota</taxon>
        <taxon>Gammaproteobacteria</taxon>
        <taxon>Chromatiales</taxon>
        <taxon>Sedimenticolaceae</taxon>
        <taxon>Candidatus Thiodiazotropha</taxon>
    </lineage>
</organism>
<sequence>MKNKITPDPWGPVFVCMKMRGLLAEAYDRGLFSGLLLVYIPVKGVIVIFDAVKAVEAGGSPGLKFFGRIGRNQTSCYKKESSNQQFVHPVIPI</sequence>
<evidence type="ECO:0000313" key="1">
    <source>
        <dbReference type="EMBL" id="ODB98294.1"/>
    </source>
</evidence>
<keyword evidence="2" id="KW-1185">Reference proteome</keyword>
<protein>
    <submittedName>
        <fullName evidence="1">Uncharacterized protein</fullName>
    </submittedName>
</protein>
<evidence type="ECO:0000313" key="2">
    <source>
        <dbReference type="Proteomes" id="UP000094849"/>
    </source>
</evidence>
<accession>A0A1E2UV17</accession>
<gene>
    <name evidence="1" type="ORF">A3196_16965</name>
</gene>
<reference evidence="1 2" key="1">
    <citation type="submission" date="2016-03" db="EMBL/GenBank/DDBJ databases">
        <title>Chemosynthetic sulphur-oxidizing symbionts of marine invertebrate animals are capable of nitrogen fixation.</title>
        <authorList>
            <person name="Petersen J.M."/>
            <person name="Kemper A."/>
            <person name="Gruber-Vodicka H."/>
            <person name="Cardini U."/>
            <person name="Geest Mvander."/>
            <person name="Kleiner M."/>
            <person name="Bulgheresi S."/>
            <person name="Fussmann M."/>
            <person name="Herbold C."/>
            <person name="Seah B.K.B."/>
            <person name="Antony C.Paul."/>
            <person name="Liu D."/>
            <person name="Belitz A."/>
            <person name="Weber M."/>
        </authorList>
    </citation>
    <scope>NUCLEOTIDE SEQUENCE [LARGE SCALE GENOMIC DNA]</scope>
    <source>
        <strain evidence="1">G_D</strain>
    </source>
</reference>
<dbReference type="Proteomes" id="UP000094849">
    <property type="component" value="Unassembled WGS sequence"/>
</dbReference>
<comment type="caution">
    <text evidence="1">The sequence shown here is derived from an EMBL/GenBank/DDBJ whole genome shotgun (WGS) entry which is preliminary data.</text>
</comment>
<proteinExistence type="predicted"/>
<name>A0A1E2UV17_9GAMM</name>
<dbReference type="AlphaFoldDB" id="A0A1E2UV17"/>
<dbReference type="EMBL" id="LVJZ01000003">
    <property type="protein sequence ID" value="ODB98294.1"/>
    <property type="molecule type" value="Genomic_DNA"/>
</dbReference>